<dbReference type="Pfam" id="PF01915">
    <property type="entry name" value="Glyco_hydro_3_C"/>
    <property type="match status" value="1"/>
</dbReference>
<evidence type="ECO:0000256" key="3">
    <source>
        <dbReference type="ARBA" id="ARBA00012744"/>
    </source>
</evidence>
<keyword evidence="8" id="KW-1185">Reference proteome</keyword>
<sequence length="839" mass="93836">MALNESHKRQEQCSQIIAKLTLEEKLSLLTGDDIWTVSANFPRLIVSSQIRLSDGPHGIRKPINDLTLQEAFPATCFPPACALACSWSPDVLYQIGEALSRECDYFGDIKVLLGPAMNLKRHPGGGRNLEYFSEDPNLTGKLAAAYVRGIQASGRIGACPKHFAVNNQESHRMVVDAIVDERTMRELYLLSFEIVVKESAPKFIMGAYNRLNGTYCCNHKNLLQEILRSEWGFDGVCVTDWAATDDRAASIKAGMDLEMPGTSRLHHKMIRVALERNELMIEDIDVCAERILRFLLESTSQPKIAKEEELMDRHNVLAHEIAMECAVLLKNDHQTLPLAKDTKVALIGDFAKDNPRYQGMGSSHVSATKVSCAYDAMAQYTDSIYFARGYDADNDDDTIDQEMIDDAVAVAKRADVVVIFLGLPEIMESEGFDRPHLQLPKECILLFERIQAIHPKVVVVLSNGGTVELPDSFLEAQAILEGYLLGQAGGSAIVDLLFGKSSPCGRLPETMPISAKDIPSDLYFPGTRDRVEYREGLDVGYRYFDTATIPVRFPFGYGLTYTTFEYSSLRVKVLQDDPMCKKVSVAINLSNTGPVSAKEVVQLYIRPSNATVYRPHHELKAFSKILLKPSQNETLTWELTERDFAFYDIGSHEWIVESGSSFEIRLGASSRDIRLKEIVTFSRGRESSRLARDSYPSGKQSMSVDDASFGKRFVISDIFSGKTGNAKSTNLHRNSLLSEVGKASLFGRFFHWMIFSIGCLEIRRGPSYRREVRMVEANVANLPLRTVALFSKGALSFEVLDILIIVFNNQLGTAVYESARLFTRRAFNGVLSILNWVRR</sequence>
<evidence type="ECO:0000256" key="5">
    <source>
        <dbReference type="ARBA" id="ARBA00023295"/>
    </source>
</evidence>
<dbReference type="PANTHER" id="PTHR42715">
    <property type="entry name" value="BETA-GLUCOSIDASE"/>
    <property type="match status" value="1"/>
</dbReference>
<keyword evidence="5" id="KW-0326">Glycosidase</keyword>
<keyword evidence="4" id="KW-0378">Hydrolase</keyword>
<dbReference type="InterPro" id="IPR001764">
    <property type="entry name" value="Glyco_hydro_3_N"/>
</dbReference>
<dbReference type="InterPro" id="IPR036962">
    <property type="entry name" value="Glyco_hydro_3_N_sf"/>
</dbReference>
<evidence type="ECO:0000256" key="1">
    <source>
        <dbReference type="ARBA" id="ARBA00000448"/>
    </source>
</evidence>
<comment type="catalytic activity">
    <reaction evidence="1">
        <text>Hydrolysis of terminal, non-reducing beta-D-glucosyl residues with release of beta-D-glucose.</text>
        <dbReference type="EC" id="3.2.1.21"/>
    </reaction>
</comment>
<dbReference type="GO" id="GO:0005975">
    <property type="term" value="P:carbohydrate metabolic process"/>
    <property type="evidence" value="ECO:0007669"/>
    <property type="project" value="InterPro"/>
</dbReference>
<gene>
    <name evidence="7" type="ORF">CYCCA115_LOCUS21035</name>
</gene>
<dbReference type="InterPro" id="IPR050288">
    <property type="entry name" value="Cellulose_deg_GH3"/>
</dbReference>
<comment type="similarity">
    <text evidence="2">Belongs to the glycosyl hydrolase 3 family.</text>
</comment>
<protein>
    <recommendedName>
        <fullName evidence="3">beta-glucosidase</fullName>
        <ecNumber evidence="3">3.2.1.21</ecNumber>
    </recommendedName>
</protein>
<dbReference type="SMART" id="SM01217">
    <property type="entry name" value="Fn3_like"/>
    <property type="match status" value="1"/>
</dbReference>
<dbReference type="AlphaFoldDB" id="A0AAD2JNH8"/>
<dbReference type="InterPro" id="IPR013783">
    <property type="entry name" value="Ig-like_fold"/>
</dbReference>
<dbReference type="Pfam" id="PF00933">
    <property type="entry name" value="Glyco_hydro_3"/>
    <property type="match status" value="1"/>
</dbReference>
<evidence type="ECO:0000259" key="6">
    <source>
        <dbReference type="SMART" id="SM01217"/>
    </source>
</evidence>
<evidence type="ECO:0000256" key="2">
    <source>
        <dbReference type="ARBA" id="ARBA00005336"/>
    </source>
</evidence>
<dbReference type="GO" id="GO:0008422">
    <property type="term" value="F:beta-glucosidase activity"/>
    <property type="evidence" value="ECO:0007669"/>
    <property type="project" value="UniProtKB-EC"/>
</dbReference>
<dbReference type="Pfam" id="PF14310">
    <property type="entry name" value="Fn3-like"/>
    <property type="match status" value="1"/>
</dbReference>
<dbReference type="InterPro" id="IPR002772">
    <property type="entry name" value="Glyco_hydro_3_C"/>
</dbReference>
<dbReference type="InterPro" id="IPR036881">
    <property type="entry name" value="Glyco_hydro_3_C_sf"/>
</dbReference>
<dbReference type="InterPro" id="IPR026891">
    <property type="entry name" value="Fn3-like"/>
</dbReference>
<feature type="domain" description="Fibronectin type III-like" evidence="6">
    <location>
        <begin position="599"/>
        <end position="670"/>
    </location>
</feature>
<dbReference type="EC" id="3.2.1.21" evidence="3"/>
<dbReference type="EMBL" id="CAKOGP040002202">
    <property type="protein sequence ID" value="CAJ1965275.1"/>
    <property type="molecule type" value="Genomic_DNA"/>
</dbReference>
<evidence type="ECO:0000313" key="7">
    <source>
        <dbReference type="EMBL" id="CAJ1965275.1"/>
    </source>
</evidence>
<name>A0AAD2JNH8_9STRA</name>
<dbReference type="Gene3D" id="2.60.40.10">
    <property type="entry name" value="Immunoglobulins"/>
    <property type="match status" value="1"/>
</dbReference>
<evidence type="ECO:0000256" key="4">
    <source>
        <dbReference type="ARBA" id="ARBA00022801"/>
    </source>
</evidence>
<reference evidence="7" key="1">
    <citation type="submission" date="2023-08" db="EMBL/GenBank/DDBJ databases">
        <authorList>
            <person name="Audoor S."/>
            <person name="Bilcke G."/>
        </authorList>
    </citation>
    <scope>NUCLEOTIDE SEQUENCE</scope>
</reference>
<evidence type="ECO:0000313" key="8">
    <source>
        <dbReference type="Proteomes" id="UP001295423"/>
    </source>
</evidence>
<dbReference type="Proteomes" id="UP001295423">
    <property type="component" value="Unassembled WGS sequence"/>
</dbReference>
<dbReference type="SUPFAM" id="SSF52279">
    <property type="entry name" value="Beta-D-glucan exohydrolase, C-terminal domain"/>
    <property type="match status" value="1"/>
</dbReference>
<dbReference type="FunFam" id="2.60.40.10:FF:000495">
    <property type="entry name" value="Periplasmic beta-glucosidase"/>
    <property type="match status" value="1"/>
</dbReference>
<proteinExistence type="inferred from homology"/>
<organism evidence="7 8">
    <name type="scientific">Cylindrotheca closterium</name>
    <dbReference type="NCBI Taxonomy" id="2856"/>
    <lineage>
        <taxon>Eukaryota</taxon>
        <taxon>Sar</taxon>
        <taxon>Stramenopiles</taxon>
        <taxon>Ochrophyta</taxon>
        <taxon>Bacillariophyta</taxon>
        <taxon>Bacillariophyceae</taxon>
        <taxon>Bacillariophycidae</taxon>
        <taxon>Bacillariales</taxon>
        <taxon>Bacillariaceae</taxon>
        <taxon>Cylindrotheca</taxon>
    </lineage>
</organism>
<comment type="caution">
    <text evidence="7">The sequence shown here is derived from an EMBL/GenBank/DDBJ whole genome shotgun (WGS) entry which is preliminary data.</text>
</comment>
<dbReference type="InterPro" id="IPR017853">
    <property type="entry name" value="GH"/>
</dbReference>
<dbReference type="SUPFAM" id="SSF51445">
    <property type="entry name" value="(Trans)glycosidases"/>
    <property type="match status" value="1"/>
</dbReference>
<dbReference type="PRINTS" id="PR00133">
    <property type="entry name" value="GLHYDRLASE3"/>
</dbReference>
<dbReference type="Gene3D" id="3.40.50.1700">
    <property type="entry name" value="Glycoside hydrolase family 3 C-terminal domain"/>
    <property type="match status" value="1"/>
</dbReference>
<dbReference type="Gene3D" id="3.20.20.300">
    <property type="entry name" value="Glycoside hydrolase, family 3, N-terminal domain"/>
    <property type="match status" value="1"/>
</dbReference>
<dbReference type="PANTHER" id="PTHR42715:SF10">
    <property type="entry name" value="BETA-GLUCOSIDASE"/>
    <property type="match status" value="1"/>
</dbReference>
<accession>A0AAD2JNH8</accession>